<dbReference type="Pfam" id="PF00059">
    <property type="entry name" value="Lectin_C"/>
    <property type="match status" value="1"/>
</dbReference>
<accession>A0AAN8FPS9</accession>
<evidence type="ECO:0000313" key="2">
    <source>
        <dbReference type="EMBL" id="KAK5978387.1"/>
    </source>
</evidence>
<dbReference type="InterPro" id="IPR050111">
    <property type="entry name" value="C-type_lectin/snaclec_domain"/>
</dbReference>
<gene>
    <name evidence="2" type="ORF">GCK32_018822</name>
</gene>
<protein>
    <recommendedName>
        <fullName evidence="1">C-type lectin domain-containing protein</fullName>
    </recommendedName>
</protein>
<dbReference type="InterPro" id="IPR016187">
    <property type="entry name" value="CTDL_fold"/>
</dbReference>
<dbReference type="AlphaFoldDB" id="A0AAN8FPS9"/>
<dbReference type="InterPro" id="IPR001304">
    <property type="entry name" value="C-type_lectin-like"/>
</dbReference>
<dbReference type="EMBL" id="WIXE01009494">
    <property type="protein sequence ID" value="KAK5978387.1"/>
    <property type="molecule type" value="Genomic_DNA"/>
</dbReference>
<proteinExistence type="predicted"/>
<keyword evidence="3" id="KW-1185">Reference proteome</keyword>
<dbReference type="Gene3D" id="3.10.100.10">
    <property type="entry name" value="Mannose-Binding Protein A, subunit A"/>
    <property type="match status" value="1"/>
</dbReference>
<evidence type="ECO:0000259" key="1">
    <source>
        <dbReference type="PROSITE" id="PS50041"/>
    </source>
</evidence>
<comment type="caution">
    <text evidence="2">The sequence shown here is derived from an EMBL/GenBank/DDBJ whole genome shotgun (WGS) entry which is preliminary data.</text>
</comment>
<dbReference type="PROSITE" id="PS50041">
    <property type="entry name" value="C_TYPE_LECTIN_2"/>
    <property type="match status" value="1"/>
</dbReference>
<organism evidence="2 3">
    <name type="scientific">Trichostrongylus colubriformis</name>
    <name type="common">Black scour worm</name>
    <dbReference type="NCBI Taxonomy" id="6319"/>
    <lineage>
        <taxon>Eukaryota</taxon>
        <taxon>Metazoa</taxon>
        <taxon>Ecdysozoa</taxon>
        <taxon>Nematoda</taxon>
        <taxon>Chromadorea</taxon>
        <taxon>Rhabditida</taxon>
        <taxon>Rhabditina</taxon>
        <taxon>Rhabditomorpha</taxon>
        <taxon>Strongyloidea</taxon>
        <taxon>Trichostrongylidae</taxon>
        <taxon>Trichostrongylus</taxon>
    </lineage>
</organism>
<evidence type="ECO:0000313" key="3">
    <source>
        <dbReference type="Proteomes" id="UP001331761"/>
    </source>
</evidence>
<feature type="non-terminal residue" evidence="2">
    <location>
        <position position="1"/>
    </location>
</feature>
<dbReference type="SMART" id="SM00034">
    <property type="entry name" value="CLECT"/>
    <property type="match status" value="1"/>
</dbReference>
<reference evidence="2 3" key="1">
    <citation type="submission" date="2019-10" db="EMBL/GenBank/DDBJ databases">
        <title>Assembly and Annotation for the nematode Trichostrongylus colubriformis.</title>
        <authorList>
            <person name="Martin J."/>
        </authorList>
    </citation>
    <scope>NUCLEOTIDE SEQUENCE [LARGE SCALE GENOMIC DNA]</scope>
    <source>
        <strain evidence="2">G859</strain>
        <tissue evidence="2">Whole worm</tissue>
    </source>
</reference>
<feature type="domain" description="C-type lectin" evidence="1">
    <location>
        <begin position="14"/>
        <end position="113"/>
    </location>
</feature>
<name>A0AAN8FPS9_TRICO</name>
<dbReference type="InterPro" id="IPR016186">
    <property type="entry name" value="C-type_lectin-like/link_sf"/>
</dbReference>
<dbReference type="SUPFAM" id="SSF56436">
    <property type="entry name" value="C-type lectin-like"/>
    <property type="match status" value="1"/>
</dbReference>
<sequence length="165" mass="18717">QELACPSDWTYFGKTDSCYKVIGDKKTWAEADEACKSQGAKLASIKNKEINDFIWNITKSVPQDDRYVNQIWIGGKKEGGSWKWTDGTKWDYVNWDSPEPNNLGGHEDCLQMRMASTPGHLHLGFHSAPRPPTSSPDIAFLTLETTAYKRYIILTNYVLKLLAEN</sequence>
<dbReference type="Proteomes" id="UP001331761">
    <property type="component" value="Unassembled WGS sequence"/>
</dbReference>
<dbReference type="PANTHER" id="PTHR22803">
    <property type="entry name" value="MANNOSE, PHOSPHOLIPASE, LECTIN RECEPTOR RELATED"/>
    <property type="match status" value="1"/>
</dbReference>